<dbReference type="GO" id="GO:0004185">
    <property type="term" value="F:serine-type carboxypeptidase activity"/>
    <property type="evidence" value="ECO:0007669"/>
    <property type="project" value="InterPro"/>
</dbReference>
<dbReference type="KEGG" id="bcv:Bcav_0697"/>
<name>C5BYK0_BEUC1</name>
<dbReference type="PRINTS" id="PR00922">
    <property type="entry name" value="DADACBPTASE3"/>
</dbReference>
<protein>
    <submittedName>
        <fullName evidence="4">D-alanyl-D-alaninecarboxypeptidase/D-alanyl-D-al anine-endopeptidase</fullName>
    </submittedName>
</protein>
<evidence type="ECO:0000256" key="2">
    <source>
        <dbReference type="ARBA" id="ARBA00022801"/>
    </source>
</evidence>
<comment type="similarity">
    <text evidence="1">Belongs to the peptidase S13 family.</text>
</comment>
<dbReference type="STRING" id="471853.Bcav_0697"/>
<keyword evidence="3" id="KW-0732">Signal</keyword>
<evidence type="ECO:0000313" key="5">
    <source>
        <dbReference type="Proteomes" id="UP000007962"/>
    </source>
</evidence>
<dbReference type="AlphaFoldDB" id="C5BYK0"/>
<dbReference type="RefSeq" id="WP_012725738.1">
    <property type="nucleotide sequence ID" value="NC_012669.1"/>
</dbReference>
<dbReference type="NCBIfam" id="TIGR00666">
    <property type="entry name" value="PBP4"/>
    <property type="match status" value="1"/>
</dbReference>
<feature type="chain" id="PRO_5002949219" evidence="3">
    <location>
        <begin position="26"/>
        <end position="464"/>
    </location>
</feature>
<dbReference type="Proteomes" id="UP000007962">
    <property type="component" value="Chromosome"/>
</dbReference>
<dbReference type="InterPro" id="IPR012338">
    <property type="entry name" value="Beta-lactam/transpept-like"/>
</dbReference>
<dbReference type="Gene3D" id="3.40.710.10">
    <property type="entry name" value="DD-peptidase/beta-lactamase superfamily"/>
    <property type="match status" value="2"/>
</dbReference>
<dbReference type="SUPFAM" id="SSF56601">
    <property type="entry name" value="beta-lactamase/transpeptidase-like"/>
    <property type="match status" value="1"/>
</dbReference>
<dbReference type="Pfam" id="PF02113">
    <property type="entry name" value="Peptidase_S13"/>
    <property type="match status" value="2"/>
</dbReference>
<dbReference type="GO" id="GO:0000270">
    <property type="term" value="P:peptidoglycan metabolic process"/>
    <property type="evidence" value="ECO:0007669"/>
    <property type="project" value="TreeGrafter"/>
</dbReference>
<feature type="signal peptide" evidence="3">
    <location>
        <begin position="1"/>
        <end position="25"/>
    </location>
</feature>
<keyword evidence="2" id="KW-0378">Hydrolase</keyword>
<dbReference type="PANTHER" id="PTHR30023">
    <property type="entry name" value="D-ALANYL-D-ALANINE CARBOXYPEPTIDASE"/>
    <property type="match status" value="1"/>
</dbReference>
<keyword evidence="5" id="KW-1185">Reference proteome</keyword>
<keyword evidence="4" id="KW-0121">Carboxypeptidase</keyword>
<dbReference type="MEROPS" id="S13.004"/>
<evidence type="ECO:0000256" key="1">
    <source>
        <dbReference type="ARBA" id="ARBA00006096"/>
    </source>
</evidence>
<proteinExistence type="inferred from homology"/>
<gene>
    <name evidence="4" type="ordered locus">Bcav_0697</name>
</gene>
<dbReference type="GO" id="GO:0006508">
    <property type="term" value="P:proteolysis"/>
    <property type="evidence" value="ECO:0007669"/>
    <property type="project" value="InterPro"/>
</dbReference>
<reference evidence="4 5" key="1">
    <citation type="journal article" date="2009" name="Stand. Genomic Sci.">
        <title>Complete genome sequence of Beutenbergia cavernae type strain (HKI 0122).</title>
        <authorList>
            <person name="Land M."/>
            <person name="Pukall R."/>
            <person name="Abt B."/>
            <person name="Goker M."/>
            <person name="Rohde M."/>
            <person name="Glavina Del Rio T."/>
            <person name="Tice H."/>
            <person name="Copeland A."/>
            <person name="Cheng J.F."/>
            <person name="Lucas S."/>
            <person name="Chen F."/>
            <person name="Nolan M."/>
            <person name="Bruce D."/>
            <person name="Goodwin L."/>
            <person name="Pitluck S."/>
            <person name="Ivanova N."/>
            <person name="Mavromatis K."/>
            <person name="Ovchinnikova G."/>
            <person name="Pati A."/>
            <person name="Chen A."/>
            <person name="Palaniappan K."/>
            <person name="Hauser L."/>
            <person name="Chang Y.J."/>
            <person name="Jefferies C.C."/>
            <person name="Saunders E."/>
            <person name="Brettin T."/>
            <person name="Detter J.C."/>
            <person name="Han C."/>
            <person name="Chain P."/>
            <person name="Bristow J."/>
            <person name="Eisen J.A."/>
            <person name="Markowitz V."/>
            <person name="Hugenholtz P."/>
            <person name="Kyrpides N.C."/>
            <person name="Klenk H.P."/>
            <person name="Lapidus A."/>
        </authorList>
    </citation>
    <scope>NUCLEOTIDE SEQUENCE [LARGE SCALE GENOMIC DNA]</scope>
    <source>
        <strain evidence="5">ATCC BAA-8 / DSM 12333 / NBRC 16432</strain>
    </source>
</reference>
<evidence type="ECO:0000256" key="3">
    <source>
        <dbReference type="SAM" id="SignalP"/>
    </source>
</evidence>
<keyword evidence="4" id="KW-0645">Protease</keyword>
<dbReference type="EMBL" id="CP001618">
    <property type="protein sequence ID" value="ACQ78958.1"/>
    <property type="molecule type" value="Genomic_DNA"/>
</dbReference>
<dbReference type="OrthoDB" id="56883at2"/>
<organism evidence="4 5">
    <name type="scientific">Beutenbergia cavernae (strain ATCC BAA-8 / DSM 12333 / CCUG 43141 / JCM 11478 / NBRC 16432 / NCIMB 13614 / HKI 0122)</name>
    <dbReference type="NCBI Taxonomy" id="471853"/>
    <lineage>
        <taxon>Bacteria</taxon>
        <taxon>Bacillati</taxon>
        <taxon>Actinomycetota</taxon>
        <taxon>Actinomycetes</taxon>
        <taxon>Micrococcales</taxon>
        <taxon>Beutenbergiaceae</taxon>
        <taxon>Beutenbergia</taxon>
    </lineage>
</organism>
<evidence type="ECO:0000313" key="4">
    <source>
        <dbReference type="EMBL" id="ACQ78958.1"/>
    </source>
</evidence>
<sequence length="464" mass="46590">MRTRTRLVVAGLAVVVVGGYAVADAADVVPGVLTTVPPWPEAEPFPTVTLPAEPVRPLVLPDLDPDAPIPDPAALEPGVAALRGDDAVGSPPGVVVADVATGEVLVSADAETGRAPASTLKLLTATAAVSALDLSSRIPTTLVQDGADHLVLVGHGDMALAAGAGDPDATIGRAGLADLAAEAASVLQAAGTTSVSLAVDDSLFTGPEYAPGWEPVDFTQGWVAPVSALAVEVGHIDGRLQRDTDPAMGAANAFAAALEDAGVEVRGAPVRGRAGDGVQEVARVESATIRELVEHTLQLSDNTLSEVLGRLVALEHGQEASFEGATRAIIAELAATGLDTGGTVLVDCSGLSSRSRVAPRLLSDLVLAITRPDTPGLLAAASAMPIAGLEGTLADRYSSEAAGLVRAKTGTLAVVVSLAGNVVTADGRQLAFVVMADGVPRAGTFAARVAIDEWVSSLAACGCT</sequence>
<dbReference type="PANTHER" id="PTHR30023:SF0">
    <property type="entry name" value="PENICILLIN-SENSITIVE CARBOXYPEPTIDASE A"/>
    <property type="match status" value="1"/>
</dbReference>
<accession>C5BYK0</accession>
<dbReference type="InterPro" id="IPR000667">
    <property type="entry name" value="Peptidase_S13"/>
</dbReference>
<dbReference type="eggNOG" id="COG2027">
    <property type="taxonomic scope" value="Bacteria"/>
</dbReference>
<dbReference type="HOGENOM" id="CLU_017692_0_2_11"/>